<feature type="region of interest" description="Disordered" evidence="6">
    <location>
        <begin position="503"/>
        <end position="523"/>
    </location>
</feature>
<keyword evidence="2" id="KW-0378">Hydrolase</keyword>
<evidence type="ECO:0000256" key="5">
    <source>
        <dbReference type="ARBA" id="ARBA00023125"/>
    </source>
</evidence>
<dbReference type="SUPFAM" id="SSF52540">
    <property type="entry name" value="P-loop containing nucleoside triphosphate hydrolases"/>
    <property type="match status" value="1"/>
</dbReference>
<keyword evidence="5" id="KW-0238">DNA-binding</keyword>
<dbReference type="GO" id="GO:0006281">
    <property type="term" value="P:DNA repair"/>
    <property type="evidence" value="ECO:0007669"/>
    <property type="project" value="TreeGrafter"/>
</dbReference>
<dbReference type="PROSITE" id="PS51194">
    <property type="entry name" value="HELICASE_CTER"/>
    <property type="match status" value="1"/>
</dbReference>
<dbReference type="GO" id="GO:0030894">
    <property type="term" value="C:replisome"/>
    <property type="evidence" value="ECO:0007669"/>
    <property type="project" value="TreeGrafter"/>
</dbReference>
<dbReference type="EMBL" id="JAIWJX010000002">
    <property type="protein sequence ID" value="MCK6257549.1"/>
    <property type="molecule type" value="Genomic_DNA"/>
</dbReference>
<dbReference type="NCBIfam" id="TIGR00614">
    <property type="entry name" value="recQ_fam"/>
    <property type="match status" value="1"/>
</dbReference>
<evidence type="ECO:0000256" key="1">
    <source>
        <dbReference type="ARBA" id="ARBA00022741"/>
    </source>
</evidence>
<keyword evidence="1" id="KW-0547">Nucleotide-binding</keyword>
<dbReference type="AlphaFoldDB" id="A0A9X1XH71"/>
<dbReference type="PROSITE" id="PS51192">
    <property type="entry name" value="HELICASE_ATP_BIND_1"/>
    <property type="match status" value="1"/>
</dbReference>
<dbReference type="PANTHER" id="PTHR13710">
    <property type="entry name" value="DNA HELICASE RECQ FAMILY MEMBER"/>
    <property type="match status" value="1"/>
</dbReference>
<dbReference type="GO" id="GO:0043590">
    <property type="term" value="C:bacterial nucleoid"/>
    <property type="evidence" value="ECO:0007669"/>
    <property type="project" value="TreeGrafter"/>
</dbReference>
<dbReference type="CDD" id="cd17920">
    <property type="entry name" value="DEXHc_RecQ"/>
    <property type="match status" value="1"/>
</dbReference>
<gene>
    <name evidence="9" type="ORF">LCY76_13210</name>
</gene>
<dbReference type="GO" id="GO:0043138">
    <property type="term" value="F:3'-5' DNA helicase activity"/>
    <property type="evidence" value="ECO:0007669"/>
    <property type="project" value="TreeGrafter"/>
</dbReference>
<dbReference type="PANTHER" id="PTHR13710:SF84">
    <property type="entry name" value="ATP-DEPENDENT DNA HELICASE RECS-RELATED"/>
    <property type="match status" value="1"/>
</dbReference>
<dbReference type="Pfam" id="PF00271">
    <property type="entry name" value="Helicase_C"/>
    <property type="match status" value="1"/>
</dbReference>
<dbReference type="InterPro" id="IPR027417">
    <property type="entry name" value="P-loop_NTPase"/>
</dbReference>
<keyword evidence="10" id="KW-1185">Reference proteome</keyword>
<keyword evidence="4" id="KW-0067">ATP-binding</keyword>
<dbReference type="PROSITE" id="PS00690">
    <property type="entry name" value="DEAH_ATP_HELICASE"/>
    <property type="match status" value="1"/>
</dbReference>
<proteinExistence type="predicted"/>
<dbReference type="GO" id="GO:0005737">
    <property type="term" value="C:cytoplasm"/>
    <property type="evidence" value="ECO:0007669"/>
    <property type="project" value="TreeGrafter"/>
</dbReference>
<keyword evidence="3 9" id="KW-0347">Helicase</keyword>
<dbReference type="RefSeq" id="WP_248253020.1">
    <property type="nucleotide sequence ID" value="NZ_JAIWJX010000002.1"/>
</dbReference>
<sequence>MIELELEALLSKNFGYDEFRTGQKEVIEDILMGNDVLAMMPTGTGKSLCYQLPGYILSGSIIIVSPLLSLMEDQVEQLKRSGEKRAVALNSFMDFEEKRRVLHRLSSYKFIYVSPEILENEFVLNELKKISVSLFVVDEAHCISQWGHEFRTSYLKLASFRSNIGNPPCLALTATATPEVRDDITAKLKMKSCAMHVYRVDRPNITLTVEHCTEHLDKLNRAIELASSLNGPGILYASTRSWAENLAENLREKGMTRVAAYHGGLENEDRLLIQKQFLNDELDIICCTNAFGMGINKPNIRFVVHFHMPSAMESYVQEIGRAGRDGKESLAVLLYCRGDEEIPGMFIDHEFPDEGQILHCASLPAADRVSFSGMLERFEMSDSARRFLLYQLEKEGYFLNEGNVLPDEAKERILQKMKNRKALKRKKIDEMVEWTRGDFCKREKIAHIFHDEMGERPSNCCSHCKADIGHFIQKETRTNPQPAAAVNWQNELQLIFNQESDDHHEELGSSTAYPANERPRITH</sequence>
<evidence type="ECO:0000256" key="2">
    <source>
        <dbReference type="ARBA" id="ARBA00022801"/>
    </source>
</evidence>
<feature type="domain" description="Helicase ATP-binding" evidence="7">
    <location>
        <begin position="27"/>
        <end position="194"/>
    </location>
</feature>
<dbReference type="InterPro" id="IPR001650">
    <property type="entry name" value="Helicase_C-like"/>
</dbReference>
<dbReference type="Pfam" id="PF00270">
    <property type="entry name" value="DEAD"/>
    <property type="match status" value="1"/>
</dbReference>
<dbReference type="Gene3D" id="3.40.50.300">
    <property type="entry name" value="P-loop containing nucleotide triphosphate hydrolases"/>
    <property type="match status" value="2"/>
</dbReference>
<dbReference type="InterPro" id="IPR011545">
    <property type="entry name" value="DEAD/DEAH_box_helicase_dom"/>
</dbReference>
<comment type="caution">
    <text evidence="9">The sequence shown here is derived from an EMBL/GenBank/DDBJ whole genome shotgun (WGS) entry which is preliminary data.</text>
</comment>
<accession>A0A9X1XH71</accession>
<name>A0A9X1XH71_9BACL</name>
<dbReference type="SMART" id="SM00487">
    <property type="entry name" value="DEXDc"/>
    <property type="match status" value="1"/>
</dbReference>
<evidence type="ECO:0000256" key="4">
    <source>
        <dbReference type="ARBA" id="ARBA00022840"/>
    </source>
</evidence>
<evidence type="ECO:0000313" key="9">
    <source>
        <dbReference type="EMBL" id="MCK6257549.1"/>
    </source>
</evidence>
<dbReference type="GO" id="GO:0009378">
    <property type="term" value="F:four-way junction helicase activity"/>
    <property type="evidence" value="ECO:0007669"/>
    <property type="project" value="TreeGrafter"/>
</dbReference>
<dbReference type="GO" id="GO:0003677">
    <property type="term" value="F:DNA binding"/>
    <property type="evidence" value="ECO:0007669"/>
    <property type="project" value="UniProtKB-KW"/>
</dbReference>
<protein>
    <submittedName>
        <fullName evidence="9">ATP-dependent DNA helicase</fullName>
    </submittedName>
</protein>
<dbReference type="InterPro" id="IPR002464">
    <property type="entry name" value="DNA/RNA_helicase_DEAH_CS"/>
</dbReference>
<dbReference type="InterPro" id="IPR004589">
    <property type="entry name" value="DNA_helicase_ATP-dep_RecQ"/>
</dbReference>
<evidence type="ECO:0000313" key="10">
    <source>
        <dbReference type="Proteomes" id="UP001139011"/>
    </source>
</evidence>
<evidence type="ECO:0000256" key="6">
    <source>
        <dbReference type="SAM" id="MobiDB-lite"/>
    </source>
</evidence>
<dbReference type="FunFam" id="3.40.50.300:FF:001363">
    <property type="entry name" value="ATP-dependent DNA helicase RecQ"/>
    <property type="match status" value="1"/>
</dbReference>
<evidence type="ECO:0000259" key="8">
    <source>
        <dbReference type="PROSITE" id="PS51194"/>
    </source>
</evidence>
<dbReference type="Proteomes" id="UP001139011">
    <property type="component" value="Unassembled WGS sequence"/>
</dbReference>
<reference evidence="9" key="1">
    <citation type="submission" date="2021-09" db="EMBL/GenBank/DDBJ databases">
        <title>Genome analysis of Fictibacillus sp. KIGAM418 isolated from marine sediment.</title>
        <authorList>
            <person name="Seo M.-J."/>
            <person name="Cho E.-S."/>
            <person name="Hwang C.Y."/>
        </authorList>
    </citation>
    <scope>NUCLEOTIDE SEQUENCE</scope>
    <source>
        <strain evidence="9">KIGAM418</strain>
    </source>
</reference>
<dbReference type="SMART" id="SM00490">
    <property type="entry name" value="HELICc"/>
    <property type="match status" value="1"/>
</dbReference>
<dbReference type="GO" id="GO:0006310">
    <property type="term" value="P:DNA recombination"/>
    <property type="evidence" value="ECO:0007669"/>
    <property type="project" value="InterPro"/>
</dbReference>
<dbReference type="GO" id="GO:0005524">
    <property type="term" value="F:ATP binding"/>
    <property type="evidence" value="ECO:0007669"/>
    <property type="project" value="UniProtKB-KW"/>
</dbReference>
<evidence type="ECO:0000259" key="7">
    <source>
        <dbReference type="PROSITE" id="PS51192"/>
    </source>
</evidence>
<feature type="domain" description="Helicase C-terminal" evidence="8">
    <location>
        <begin position="218"/>
        <end position="371"/>
    </location>
</feature>
<evidence type="ECO:0000256" key="3">
    <source>
        <dbReference type="ARBA" id="ARBA00022806"/>
    </source>
</evidence>
<dbReference type="InterPro" id="IPR014001">
    <property type="entry name" value="Helicase_ATP-bd"/>
</dbReference>
<organism evidence="9 10">
    <name type="scientific">Fictibacillus marinisediminis</name>
    <dbReference type="NCBI Taxonomy" id="2878389"/>
    <lineage>
        <taxon>Bacteria</taxon>
        <taxon>Bacillati</taxon>
        <taxon>Bacillota</taxon>
        <taxon>Bacilli</taxon>
        <taxon>Bacillales</taxon>
        <taxon>Fictibacillaceae</taxon>
        <taxon>Fictibacillus</taxon>
    </lineage>
</organism>
<dbReference type="GO" id="GO:0016787">
    <property type="term" value="F:hydrolase activity"/>
    <property type="evidence" value="ECO:0007669"/>
    <property type="project" value="UniProtKB-KW"/>
</dbReference>